<dbReference type="eggNOG" id="ENOG502S8KX">
    <property type="taxonomic scope" value="Eukaryota"/>
</dbReference>
<name>A0A0W0FTW4_MONRR</name>
<feature type="compositionally biased region" description="Basic and acidic residues" evidence="1">
    <location>
        <begin position="68"/>
        <end position="82"/>
    </location>
</feature>
<evidence type="ECO:0000256" key="1">
    <source>
        <dbReference type="SAM" id="MobiDB-lite"/>
    </source>
</evidence>
<proteinExistence type="predicted"/>
<evidence type="ECO:0000313" key="2">
    <source>
        <dbReference type="EMBL" id="KTB39819.1"/>
    </source>
</evidence>
<accession>A0A0W0FTW4</accession>
<dbReference type="InterPro" id="IPR032710">
    <property type="entry name" value="NTF2-like_dom_sf"/>
</dbReference>
<feature type="region of interest" description="Disordered" evidence="1">
    <location>
        <begin position="1"/>
        <end position="35"/>
    </location>
</feature>
<feature type="compositionally biased region" description="Polar residues" evidence="1">
    <location>
        <begin position="21"/>
        <end position="35"/>
    </location>
</feature>
<dbReference type="PANTHER" id="PTHR34213:SF2">
    <property type="entry name" value="NUCLEAR TRANSPORT FACTOR 2 (NTF2) FAMILY PROTEIN"/>
    <property type="match status" value="1"/>
</dbReference>
<dbReference type="EMBL" id="LATX01001627">
    <property type="protein sequence ID" value="KTB39819.1"/>
    <property type="molecule type" value="Genomic_DNA"/>
</dbReference>
<comment type="caution">
    <text evidence="2">The sequence shown here is derived from an EMBL/GenBank/DDBJ whole genome shotgun (WGS) entry which is preliminary data.</text>
</comment>
<feature type="region of interest" description="Disordered" evidence="1">
    <location>
        <begin position="55"/>
        <end position="82"/>
    </location>
</feature>
<protein>
    <submittedName>
        <fullName evidence="2">Uncharacterized protein</fullName>
    </submittedName>
</protein>
<dbReference type="AlphaFoldDB" id="A0A0W0FTW4"/>
<sequence>MSLTNRGHRRSTSGHSHTARSRSPPSQTFHSSILPQSVPTPALLGSIASGAHYSGVPVDPDTIKHRRTGSDPRRSSSHVDVKEDHNRVLGDLKELYCCRPTMEILERSWHKDAVFEDPFVSCKGYDEYAAQWFALPKVISKSETLSTRVMSSTHSPNRFVYSQRQEYTLRLFGVKKLVTSIIIVDLDEDNKIIRLVDQWDGKDVPAHYGAGFLRRVNGKFGPWLVRVPKP</sequence>
<organism evidence="2 3">
    <name type="scientific">Moniliophthora roreri</name>
    <name type="common">Frosty pod rot fungus</name>
    <name type="synonym">Monilia roreri</name>
    <dbReference type="NCBI Taxonomy" id="221103"/>
    <lineage>
        <taxon>Eukaryota</taxon>
        <taxon>Fungi</taxon>
        <taxon>Dikarya</taxon>
        <taxon>Basidiomycota</taxon>
        <taxon>Agaricomycotina</taxon>
        <taxon>Agaricomycetes</taxon>
        <taxon>Agaricomycetidae</taxon>
        <taxon>Agaricales</taxon>
        <taxon>Marasmiineae</taxon>
        <taxon>Marasmiaceae</taxon>
        <taxon>Moniliophthora</taxon>
    </lineage>
</organism>
<reference evidence="2 3" key="1">
    <citation type="submission" date="2015-12" db="EMBL/GenBank/DDBJ databases">
        <title>Draft genome sequence of Moniliophthora roreri, the causal agent of frosty pod rot of cacao.</title>
        <authorList>
            <person name="Aime M.C."/>
            <person name="Diaz-Valderrama J.R."/>
            <person name="Kijpornyongpan T."/>
            <person name="Phillips-Mora W."/>
        </authorList>
    </citation>
    <scope>NUCLEOTIDE SEQUENCE [LARGE SCALE GENOMIC DNA]</scope>
    <source>
        <strain evidence="2 3">MCA 2952</strain>
    </source>
</reference>
<dbReference type="Proteomes" id="UP000054988">
    <property type="component" value="Unassembled WGS sequence"/>
</dbReference>
<evidence type="ECO:0000313" key="3">
    <source>
        <dbReference type="Proteomes" id="UP000054988"/>
    </source>
</evidence>
<dbReference type="SUPFAM" id="SSF54427">
    <property type="entry name" value="NTF2-like"/>
    <property type="match status" value="1"/>
</dbReference>
<dbReference type="PANTHER" id="PTHR34213">
    <property type="entry name" value="NUCLEAR TRANSPORT FACTOR 2 (NTF2) FAMILY PROTEIN"/>
    <property type="match status" value="1"/>
</dbReference>
<feature type="compositionally biased region" description="Basic residues" evidence="1">
    <location>
        <begin position="1"/>
        <end position="20"/>
    </location>
</feature>
<gene>
    <name evidence="2" type="ORF">WG66_7520</name>
</gene>